<dbReference type="AlphaFoldDB" id="A0AA39VCA9"/>
<feature type="repeat" description="PPR" evidence="3">
    <location>
        <begin position="235"/>
        <end position="269"/>
    </location>
</feature>
<reference evidence="4" key="2">
    <citation type="submission" date="2023-06" db="EMBL/GenBank/DDBJ databases">
        <authorList>
            <person name="Swenson N.G."/>
            <person name="Wegrzyn J.L."/>
            <person name="Mcevoy S.L."/>
        </authorList>
    </citation>
    <scope>NUCLEOTIDE SEQUENCE</scope>
    <source>
        <strain evidence="4">NS2018</strain>
        <tissue evidence="4">Leaf</tissue>
    </source>
</reference>
<dbReference type="NCBIfam" id="TIGR00756">
    <property type="entry name" value="PPR"/>
    <property type="match status" value="5"/>
</dbReference>
<organism evidence="4 5">
    <name type="scientific">Acer saccharum</name>
    <name type="common">Sugar maple</name>
    <dbReference type="NCBI Taxonomy" id="4024"/>
    <lineage>
        <taxon>Eukaryota</taxon>
        <taxon>Viridiplantae</taxon>
        <taxon>Streptophyta</taxon>
        <taxon>Embryophyta</taxon>
        <taxon>Tracheophyta</taxon>
        <taxon>Spermatophyta</taxon>
        <taxon>Magnoliopsida</taxon>
        <taxon>eudicotyledons</taxon>
        <taxon>Gunneridae</taxon>
        <taxon>Pentapetalae</taxon>
        <taxon>rosids</taxon>
        <taxon>malvids</taxon>
        <taxon>Sapindales</taxon>
        <taxon>Sapindaceae</taxon>
        <taxon>Hippocastanoideae</taxon>
        <taxon>Acereae</taxon>
        <taxon>Acer</taxon>
    </lineage>
</organism>
<dbReference type="PANTHER" id="PTHR46128:SF211">
    <property type="entry name" value="PENTACOTRIPEPTIDE-REPEAT REGION OF PRORP DOMAIN-CONTAINING PROTEIN"/>
    <property type="match status" value="1"/>
</dbReference>
<dbReference type="EMBL" id="JAUESC010000387">
    <property type="protein sequence ID" value="KAK0574242.1"/>
    <property type="molecule type" value="Genomic_DNA"/>
</dbReference>
<comment type="caution">
    <text evidence="4">The sequence shown here is derived from an EMBL/GenBank/DDBJ whole genome shotgun (WGS) entry which is preliminary data.</text>
</comment>
<dbReference type="Gene3D" id="1.25.40.10">
    <property type="entry name" value="Tetratricopeptide repeat domain"/>
    <property type="match status" value="3"/>
</dbReference>
<dbReference type="InterPro" id="IPR002885">
    <property type="entry name" value="PPR_rpt"/>
</dbReference>
<feature type="repeat" description="PPR" evidence="3">
    <location>
        <begin position="17"/>
        <end position="51"/>
    </location>
</feature>
<evidence type="ECO:0000313" key="5">
    <source>
        <dbReference type="Proteomes" id="UP001168877"/>
    </source>
</evidence>
<evidence type="ECO:0000313" key="4">
    <source>
        <dbReference type="EMBL" id="KAK0574242.1"/>
    </source>
</evidence>
<evidence type="ECO:0000256" key="1">
    <source>
        <dbReference type="ARBA" id="ARBA00007626"/>
    </source>
</evidence>
<accession>A0AA39VCA9</accession>
<dbReference type="PROSITE" id="PS51375">
    <property type="entry name" value="PPR"/>
    <property type="match status" value="4"/>
</dbReference>
<name>A0AA39VCA9_ACESA</name>
<dbReference type="Proteomes" id="UP001168877">
    <property type="component" value="Unassembled WGS sequence"/>
</dbReference>
<feature type="repeat" description="PPR" evidence="3">
    <location>
        <begin position="52"/>
        <end position="86"/>
    </location>
</feature>
<comment type="similarity">
    <text evidence="1">Belongs to the PPR family. P subfamily.</text>
</comment>
<reference evidence="4" key="1">
    <citation type="journal article" date="2022" name="Plant J.">
        <title>Strategies of tolerance reflected in two North American maple genomes.</title>
        <authorList>
            <person name="McEvoy S.L."/>
            <person name="Sezen U.U."/>
            <person name="Trouern-Trend A."/>
            <person name="McMahon S.M."/>
            <person name="Schaberg P.G."/>
            <person name="Yang J."/>
            <person name="Wegrzyn J.L."/>
            <person name="Swenson N.G."/>
        </authorList>
    </citation>
    <scope>NUCLEOTIDE SEQUENCE</scope>
    <source>
        <strain evidence="4">NS2018</strain>
    </source>
</reference>
<evidence type="ECO:0000256" key="3">
    <source>
        <dbReference type="PROSITE-ProRule" id="PRU00708"/>
    </source>
</evidence>
<keyword evidence="2" id="KW-0677">Repeat</keyword>
<dbReference type="InterPro" id="IPR036594">
    <property type="entry name" value="Meth_synthase_dom"/>
</dbReference>
<dbReference type="PANTHER" id="PTHR46128">
    <property type="entry name" value="MITOCHONDRIAL GROUP I INTRON SPLICING FACTOR CCM1"/>
    <property type="match status" value="1"/>
</dbReference>
<dbReference type="Pfam" id="PF12854">
    <property type="entry name" value="PPR_1"/>
    <property type="match status" value="1"/>
</dbReference>
<keyword evidence="5" id="KW-1185">Reference proteome</keyword>
<evidence type="ECO:0000256" key="2">
    <source>
        <dbReference type="ARBA" id="ARBA00022737"/>
    </source>
</evidence>
<dbReference type="SUPFAM" id="SSF47644">
    <property type="entry name" value="Methionine synthase domain"/>
    <property type="match status" value="1"/>
</dbReference>
<evidence type="ECO:0008006" key="6">
    <source>
        <dbReference type="Google" id="ProtNLM"/>
    </source>
</evidence>
<feature type="repeat" description="PPR" evidence="3">
    <location>
        <begin position="121"/>
        <end position="155"/>
    </location>
</feature>
<protein>
    <recommendedName>
        <fullName evidence="6">Pentatricopeptide repeat-containing protein</fullName>
    </recommendedName>
</protein>
<gene>
    <name evidence="4" type="ORF">LWI29_020297</name>
</gene>
<proteinExistence type="inferred from homology"/>
<dbReference type="Pfam" id="PF13812">
    <property type="entry name" value="PPR_3"/>
    <property type="match status" value="1"/>
</dbReference>
<dbReference type="SUPFAM" id="SSF48452">
    <property type="entry name" value="TPR-like"/>
    <property type="match status" value="1"/>
</dbReference>
<dbReference type="InterPro" id="IPR011990">
    <property type="entry name" value="TPR-like_helical_dom_sf"/>
</dbReference>
<sequence length="379" mass="41866">MACDLLKDLMDSGYRAYLGIYNSIIGGLCNVKHVYKAYKLFEVTVQDGIEPDFATLNPMLVCYAEMGKMDDFCKLLEQMKKLKFSVVDDLEKFFEFVVGKEERIMMALEVFEEIKGKGFSSVGIYNILMGALHKIGDVQKALSLYGEMNDLNLELDSSTYNIAIQCFVETEDIQEACACHNEIIVMYHVPTVAAYCSLAKGLCKIGEIDSAMISGDAEKVIEVINEMMQEGCHPDEVICSTIISGMCKNGTLEEARKVFTNLRERQLLWEASTIVYDEIFIEHMKKTIADLVLSGLKVFWSGIQVESKGLYTATALKFYSQMLRAKGCMLLSGGSEKPVQISFAEESVGCKNPQASKWSGGDDDDFGGGGGGLICVDAG</sequence>
<dbReference type="Pfam" id="PF13041">
    <property type="entry name" value="PPR_2"/>
    <property type="match status" value="1"/>
</dbReference>
<dbReference type="InterPro" id="IPR050872">
    <property type="entry name" value="PPR_P_subfamily"/>
</dbReference>